<comment type="caution">
    <text evidence="1">The sequence shown here is derived from an EMBL/GenBank/DDBJ whole genome shotgun (WGS) entry which is preliminary data.</text>
</comment>
<dbReference type="CDD" id="cd07812">
    <property type="entry name" value="SRPBCC"/>
    <property type="match status" value="1"/>
</dbReference>
<name>A0A8J2ZKH2_9RHOB</name>
<protein>
    <submittedName>
        <fullName evidence="1">DNA polymerase III subunit gamma/tau</fullName>
    </submittedName>
</protein>
<keyword evidence="2" id="KW-1185">Reference proteome</keyword>
<evidence type="ECO:0000313" key="1">
    <source>
        <dbReference type="EMBL" id="GGG73875.1"/>
    </source>
</evidence>
<dbReference type="SUPFAM" id="SSF55961">
    <property type="entry name" value="Bet v1-like"/>
    <property type="match status" value="1"/>
</dbReference>
<sequence>MEFSTREDIEAPAEQVFAELTRFEQIERQVMRRGVDLQRTSGSPDAPEELAWTARFKLRGKERTADITLDEYDAPNRLTYKARSGGLDAVTVIDVMALSRGRTRIVMTFEVLPQTLSARLMVQSMKLARGNMEKKFRVKMAEYARDLETRLNRPA</sequence>
<dbReference type="Gene3D" id="3.30.530.20">
    <property type="match status" value="1"/>
</dbReference>
<reference evidence="1" key="1">
    <citation type="journal article" date="2014" name="Int. J. Syst. Evol. Microbiol.">
        <title>Complete genome sequence of Corynebacterium casei LMG S-19264T (=DSM 44701T), isolated from a smear-ripened cheese.</title>
        <authorList>
            <consortium name="US DOE Joint Genome Institute (JGI-PGF)"/>
            <person name="Walter F."/>
            <person name="Albersmeier A."/>
            <person name="Kalinowski J."/>
            <person name="Ruckert C."/>
        </authorList>
    </citation>
    <scope>NUCLEOTIDE SEQUENCE</scope>
    <source>
        <strain evidence="1">CGMCC 1.15762</strain>
    </source>
</reference>
<organism evidence="1 2">
    <name type="scientific">Salipiger pallidus</name>
    <dbReference type="NCBI Taxonomy" id="1775170"/>
    <lineage>
        <taxon>Bacteria</taxon>
        <taxon>Pseudomonadati</taxon>
        <taxon>Pseudomonadota</taxon>
        <taxon>Alphaproteobacteria</taxon>
        <taxon>Rhodobacterales</taxon>
        <taxon>Roseobacteraceae</taxon>
        <taxon>Salipiger</taxon>
    </lineage>
</organism>
<dbReference type="Proteomes" id="UP000617145">
    <property type="component" value="Unassembled WGS sequence"/>
</dbReference>
<proteinExistence type="predicted"/>
<dbReference type="InterPro" id="IPR019587">
    <property type="entry name" value="Polyketide_cyclase/dehydratase"/>
</dbReference>
<dbReference type="EMBL" id="BMJV01000004">
    <property type="protein sequence ID" value="GGG73875.1"/>
    <property type="molecule type" value="Genomic_DNA"/>
</dbReference>
<evidence type="ECO:0000313" key="2">
    <source>
        <dbReference type="Proteomes" id="UP000617145"/>
    </source>
</evidence>
<dbReference type="Pfam" id="PF10604">
    <property type="entry name" value="Polyketide_cyc2"/>
    <property type="match status" value="1"/>
</dbReference>
<reference evidence="1" key="2">
    <citation type="submission" date="2020-09" db="EMBL/GenBank/DDBJ databases">
        <authorList>
            <person name="Sun Q."/>
            <person name="Zhou Y."/>
        </authorList>
    </citation>
    <scope>NUCLEOTIDE SEQUENCE</scope>
    <source>
        <strain evidence="1">CGMCC 1.15762</strain>
    </source>
</reference>
<dbReference type="RefSeq" id="WP_188790355.1">
    <property type="nucleotide sequence ID" value="NZ_BMJV01000004.1"/>
</dbReference>
<dbReference type="AlphaFoldDB" id="A0A8J2ZKH2"/>
<gene>
    <name evidence="1" type="ORF">GCM10011415_22850</name>
</gene>
<dbReference type="InterPro" id="IPR023393">
    <property type="entry name" value="START-like_dom_sf"/>
</dbReference>
<accession>A0A8J2ZKH2</accession>